<comment type="caution">
    <text evidence="3">The sequence shown here is derived from an EMBL/GenBank/DDBJ whole genome shotgun (WGS) entry which is preliminary data.</text>
</comment>
<gene>
    <name evidence="3" type="ORF">AB0K36_27315</name>
</gene>
<dbReference type="Pfam" id="PF26450">
    <property type="entry name" value="DUF8129"/>
    <property type="match status" value="1"/>
</dbReference>
<evidence type="ECO:0000313" key="4">
    <source>
        <dbReference type="Proteomes" id="UP001552521"/>
    </source>
</evidence>
<sequence>MADDKKSDTQTPRHDALPLPDYDHLPTEALQQRIRTLGREDLQQVLAYEEAHANRLPIVRAMQVRLQELDAGATPSGGAPGGIAPEQAPGAAGGSGVSPQTAGPPVNPPSHGTPQNPAQPR</sequence>
<feature type="compositionally biased region" description="Low complexity" evidence="1">
    <location>
        <begin position="71"/>
        <end position="90"/>
    </location>
</feature>
<feature type="compositionally biased region" description="Polar residues" evidence="1">
    <location>
        <begin position="110"/>
        <end position="121"/>
    </location>
</feature>
<feature type="domain" description="DUF8129" evidence="2">
    <location>
        <begin position="15"/>
        <end position="70"/>
    </location>
</feature>
<protein>
    <recommendedName>
        <fullName evidence="2">DUF8129 domain-containing protein</fullName>
    </recommendedName>
</protein>
<evidence type="ECO:0000259" key="2">
    <source>
        <dbReference type="Pfam" id="PF26450"/>
    </source>
</evidence>
<dbReference type="EMBL" id="JBFAQK010000053">
    <property type="protein sequence ID" value="MEV4684476.1"/>
    <property type="molecule type" value="Genomic_DNA"/>
</dbReference>
<proteinExistence type="predicted"/>
<evidence type="ECO:0000313" key="3">
    <source>
        <dbReference type="EMBL" id="MEV4684476.1"/>
    </source>
</evidence>
<feature type="region of interest" description="Disordered" evidence="1">
    <location>
        <begin position="1"/>
        <end position="26"/>
    </location>
</feature>
<dbReference type="RefSeq" id="WP_364599435.1">
    <property type="nucleotide sequence ID" value="NZ_JBFAQK010000053.1"/>
</dbReference>
<dbReference type="Proteomes" id="UP001552521">
    <property type="component" value="Unassembled WGS sequence"/>
</dbReference>
<accession>A0ABV3I1I6</accession>
<name>A0ABV3I1I6_9ACTN</name>
<feature type="region of interest" description="Disordered" evidence="1">
    <location>
        <begin position="71"/>
        <end position="121"/>
    </location>
</feature>
<organism evidence="3 4">
    <name type="scientific">Streptomyces kurssanovii</name>
    <dbReference type="NCBI Taxonomy" id="67312"/>
    <lineage>
        <taxon>Bacteria</taxon>
        <taxon>Bacillati</taxon>
        <taxon>Actinomycetota</taxon>
        <taxon>Actinomycetes</taxon>
        <taxon>Kitasatosporales</taxon>
        <taxon>Streptomycetaceae</taxon>
        <taxon>Streptomyces</taxon>
    </lineage>
</organism>
<evidence type="ECO:0000256" key="1">
    <source>
        <dbReference type="SAM" id="MobiDB-lite"/>
    </source>
</evidence>
<reference evidence="3 4" key="1">
    <citation type="submission" date="2024-06" db="EMBL/GenBank/DDBJ databases">
        <title>The Natural Products Discovery Center: Release of the First 8490 Sequenced Strains for Exploring Actinobacteria Biosynthetic Diversity.</title>
        <authorList>
            <person name="Kalkreuter E."/>
            <person name="Kautsar S.A."/>
            <person name="Yang D."/>
            <person name="Bader C.D."/>
            <person name="Teijaro C.N."/>
            <person name="Fluegel L."/>
            <person name="Davis C.M."/>
            <person name="Simpson J.R."/>
            <person name="Lauterbach L."/>
            <person name="Steele A.D."/>
            <person name="Gui C."/>
            <person name="Meng S."/>
            <person name="Li G."/>
            <person name="Viehrig K."/>
            <person name="Ye F."/>
            <person name="Su P."/>
            <person name="Kiefer A.F."/>
            <person name="Nichols A."/>
            <person name="Cepeda A.J."/>
            <person name="Yan W."/>
            <person name="Fan B."/>
            <person name="Jiang Y."/>
            <person name="Adhikari A."/>
            <person name="Zheng C.-J."/>
            <person name="Schuster L."/>
            <person name="Cowan T.M."/>
            <person name="Smanski M.J."/>
            <person name="Chevrette M.G."/>
            <person name="De Carvalho L.P.S."/>
            <person name="Shen B."/>
        </authorList>
    </citation>
    <scope>NUCLEOTIDE SEQUENCE [LARGE SCALE GENOMIC DNA]</scope>
    <source>
        <strain evidence="3 4">NPDC049344</strain>
    </source>
</reference>
<dbReference type="InterPro" id="IPR058442">
    <property type="entry name" value="DUF8129"/>
</dbReference>
<keyword evidence="4" id="KW-1185">Reference proteome</keyword>